<dbReference type="EMBL" id="FOMX01000015">
    <property type="protein sequence ID" value="SFE54982.1"/>
    <property type="molecule type" value="Genomic_DNA"/>
</dbReference>
<gene>
    <name evidence="2" type="ORF">SAMN02745121_04659</name>
</gene>
<evidence type="ECO:0000313" key="2">
    <source>
        <dbReference type="EMBL" id="SFE54982.1"/>
    </source>
</evidence>
<evidence type="ECO:0000313" key="3">
    <source>
        <dbReference type="Proteomes" id="UP000199400"/>
    </source>
</evidence>
<keyword evidence="3" id="KW-1185">Reference proteome</keyword>
<organism evidence="2 3">
    <name type="scientific">Nannocystis exedens</name>
    <dbReference type="NCBI Taxonomy" id="54"/>
    <lineage>
        <taxon>Bacteria</taxon>
        <taxon>Pseudomonadati</taxon>
        <taxon>Myxococcota</taxon>
        <taxon>Polyangia</taxon>
        <taxon>Nannocystales</taxon>
        <taxon>Nannocystaceae</taxon>
        <taxon>Nannocystis</taxon>
    </lineage>
</organism>
<feature type="transmembrane region" description="Helical" evidence="1">
    <location>
        <begin position="88"/>
        <end position="107"/>
    </location>
</feature>
<dbReference type="Proteomes" id="UP000199400">
    <property type="component" value="Unassembled WGS sequence"/>
</dbReference>
<name>A0A1I2BFK4_9BACT</name>
<reference evidence="3" key="1">
    <citation type="submission" date="2016-10" db="EMBL/GenBank/DDBJ databases">
        <authorList>
            <person name="Varghese N."/>
            <person name="Submissions S."/>
        </authorList>
    </citation>
    <scope>NUCLEOTIDE SEQUENCE [LARGE SCALE GENOMIC DNA]</scope>
    <source>
        <strain evidence="3">ATCC 25963</strain>
    </source>
</reference>
<keyword evidence="1" id="KW-0472">Membrane</keyword>
<evidence type="ECO:0000256" key="1">
    <source>
        <dbReference type="SAM" id="Phobius"/>
    </source>
</evidence>
<dbReference type="AlphaFoldDB" id="A0A1I2BFK4"/>
<accession>A0A1I2BFK4</accession>
<feature type="transmembrane region" description="Helical" evidence="1">
    <location>
        <begin position="59"/>
        <end position="82"/>
    </location>
</feature>
<proteinExistence type="predicted"/>
<keyword evidence="1" id="KW-0812">Transmembrane</keyword>
<protein>
    <submittedName>
        <fullName evidence="2">Uncharacterized protein</fullName>
    </submittedName>
</protein>
<keyword evidence="1" id="KW-1133">Transmembrane helix</keyword>
<sequence>MPYPAIVTHDSSGARAALVALTEAEQLARQIQRDLRRRALVDQLALGARPELEHARPGSLAASLGLPAWAWMVWAGLAAVVFTAPAPGFLWMAAIAAVAALVIRTWLTVQAAPQLFSPDAAALSRLKAALEAGAREMRALPTDPYRDQPCEWIGGDPTAAERPWTELTTIARTAAALRRRALPPGRPSPNG</sequence>